<feature type="transmembrane region" description="Helical" evidence="6">
    <location>
        <begin position="1198"/>
        <end position="1215"/>
    </location>
</feature>
<dbReference type="GO" id="GO:0005886">
    <property type="term" value="C:plasma membrane"/>
    <property type="evidence" value="ECO:0007669"/>
    <property type="project" value="TreeGrafter"/>
</dbReference>
<dbReference type="Pfam" id="PF00520">
    <property type="entry name" value="Ion_trans"/>
    <property type="match status" value="4"/>
</dbReference>
<feature type="domain" description="Ion transport" evidence="7">
    <location>
        <begin position="1198"/>
        <end position="1448"/>
    </location>
</feature>
<feature type="transmembrane region" description="Helical" evidence="6">
    <location>
        <begin position="404"/>
        <end position="426"/>
    </location>
</feature>
<feature type="transmembrane region" description="Helical" evidence="6">
    <location>
        <begin position="167"/>
        <end position="189"/>
    </location>
</feature>
<feature type="transmembrane region" description="Helical" evidence="6">
    <location>
        <begin position="1415"/>
        <end position="1438"/>
    </location>
</feature>
<evidence type="ECO:0000259" key="8">
    <source>
        <dbReference type="Pfam" id="PF13908"/>
    </source>
</evidence>
<feature type="transmembrane region" description="Helical" evidence="6">
    <location>
        <begin position="1227"/>
        <end position="1253"/>
    </location>
</feature>
<comment type="subcellular location">
    <subcellularLocation>
        <location evidence="1">Membrane</location>
        <topology evidence="1">Multi-pass membrane protein</topology>
    </subcellularLocation>
</comment>
<feature type="transmembrane region" description="Helical" evidence="6">
    <location>
        <begin position="446"/>
        <end position="467"/>
    </location>
</feature>
<feature type="transmembrane region" description="Helical" evidence="6">
    <location>
        <begin position="21"/>
        <end position="39"/>
    </location>
</feature>
<feature type="transmembrane region" description="Helical" evidence="6">
    <location>
        <begin position="1328"/>
        <end position="1352"/>
    </location>
</feature>
<dbReference type="InterPro" id="IPR053891">
    <property type="entry name" value="Shisa_N"/>
</dbReference>
<keyword evidence="2 6" id="KW-0812">Transmembrane</keyword>
<feature type="transmembrane region" description="Helical" evidence="6">
    <location>
        <begin position="947"/>
        <end position="965"/>
    </location>
</feature>
<name>A0A815EW91_9BILA</name>
<feature type="transmembrane region" description="Helical" evidence="6">
    <location>
        <begin position="97"/>
        <end position="120"/>
    </location>
</feature>
<feature type="transmembrane region" description="Helical" evidence="6">
    <location>
        <begin position="209"/>
        <end position="231"/>
    </location>
</feature>
<protein>
    <recommendedName>
        <fullName evidence="11">Sodium leak channel non-selective protein</fullName>
    </recommendedName>
</protein>
<gene>
    <name evidence="9" type="ORF">RFH988_LOCUS30278</name>
</gene>
<feature type="transmembrane region" description="Helical" evidence="6">
    <location>
        <begin position="599"/>
        <end position="617"/>
    </location>
</feature>
<dbReference type="InterPro" id="IPR005821">
    <property type="entry name" value="Ion_trans_dom"/>
</dbReference>
<evidence type="ECO:0008006" key="11">
    <source>
        <dbReference type="Google" id="ProtNLM"/>
    </source>
</evidence>
<feature type="transmembrane region" description="Helical" evidence="6">
    <location>
        <begin position="914"/>
        <end position="935"/>
    </location>
</feature>
<dbReference type="Pfam" id="PF13908">
    <property type="entry name" value="Shisa_N"/>
    <property type="match status" value="1"/>
</dbReference>
<dbReference type="GO" id="GO:0032224">
    <property type="term" value="P:positive regulation of synaptic transmission, cholinergic"/>
    <property type="evidence" value="ECO:0007669"/>
    <property type="project" value="TreeGrafter"/>
</dbReference>
<feature type="region of interest" description="Disordered" evidence="5">
    <location>
        <begin position="1686"/>
        <end position="1732"/>
    </location>
</feature>
<proteinExistence type="predicted"/>
<evidence type="ECO:0000313" key="10">
    <source>
        <dbReference type="Proteomes" id="UP000663882"/>
    </source>
</evidence>
<feature type="domain" description="Ion transport" evidence="7">
    <location>
        <begin position="411"/>
        <end position="614"/>
    </location>
</feature>
<feature type="domain" description="Shisa N-terminal" evidence="8">
    <location>
        <begin position="1816"/>
        <end position="1862"/>
    </location>
</feature>
<reference evidence="9" key="1">
    <citation type="submission" date="2021-02" db="EMBL/GenBank/DDBJ databases">
        <authorList>
            <person name="Nowell W R."/>
        </authorList>
    </citation>
    <scope>NUCLEOTIDE SEQUENCE</scope>
</reference>
<evidence type="ECO:0000256" key="6">
    <source>
        <dbReference type="SAM" id="Phobius"/>
    </source>
</evidence>
<keyword evidence="3 6" id="KW-1133">Transmembrane helix</keyword>
<dbReference type="SUPFAM" id="SSF81324">
    <property type="entry name" value="Voltage-gated potassium channels"/>
    <property type="match status" value="4"/>
</dbReference>
<evidence type="ECO:0000256" key="2">
    <source>
        <dbReference type="ARBA" id="ARBA00022692"/>
    </source>
</evidence>
<feature type="transmembrane region" description="Helical" evidence="6">
    <location>
        <begin position="538"/>
        <end position="559"/>
    </location>
</feature>
<feature type="compositionally biased region" description="Polar residues" evidence="5">
    <location>
        <begin position="1686"/>
        <end position="1729"/>
    </location>
</feature>
<dbReference type="OrthoDB" id="10069766at2759"/>
<evidence type="ECO:0000256" key="5">
    <source>
        <dbReference type="SAM" id="MobiDB-lite"/>
    </source>
</evidence>
<sequence>MHQQYEKERKINIIRQQSGNYASSFGAVISSLITFIGWQNSRGNLIPLMDYNQEDLTGGNLKYTNKSSIKYIFRFTALLSFISTCMNTPKTFEFYPFLQYTTFIIDVICAIILTIEATLIMKTRGILVNDSSYLRNRWKQFDAIMVLCIYFSIILQMFEFIGIIKEYSYWTIIRSSRPFILINVLKTFLRFKLPKNQIRSIVQRSSSQIYNVTVFFLFFMSLYAILGVQFFGSLTFHCVRIGTDLNNVTKSDLMIPDTYCSPTTDGFHCPEYFICQKLEIPRNLRGYNGFDELATSFFSVYESASQEGWVFLMYQAIDSLPSWRAFFYFITLIFFLVWLVKNVFIAAIIETFAEIRVQFQEMWSSRAALSDIGTTKILQKDHTKKLKLVNRNEKQKKGVVRTMFLKIVQSSIFTTIVMLVVLANAIFTATIKHTHNEEIDKRNLQFYHKIETLFTLFFDFEVLFKIFSMNFKNYIRQSTLRFEFILAIGTTIHCIPAFYRTDFTYFQVLRVVRLLRSSPLLEDFIHKIFGPGKKIGNLILFTMCLLLIASAISMQLFCFIKDLEEFQTFPLAFMSMFHIAMNDGWTEVMYLAMDEIYKYGIFFLCQTALFFIFFHLLTSSLKSREASAEIQQKLPWRLRVFERFPDHPQMIELSHIPDEFIIPKIRDSFMRQFVNQDHIYSYPPEFSTNIYNKRHTIRILHLPAYRSIGGTMKRSAVTNIVNNANNQRLLSGDATQVHIATLNDHTLPVGIQENKIQLDRKNSMHRSSYPLKSAHYMRENNDGGTLNGRNQDDYDIKIFQYRKQQAELKRNQHEEDLRENHLYFDTPLFTIGRESNFRKFCQFLVEARYHVNTKDHLGQELKFSRYKQGHKYLGLVTYLDWIMIFLTILSTVSMSFETPVNRVVKEPLLQIAEYIFVISMGVELTLKIFAHGLLFTPKALIRDIGGIFDVAVFFVGLIFLCWLPRNVPANSFAQFLMLLRTIRPLRIFILVPDMRKIVYEICRGFKEILLVSILFVVLMFIFAIYGIQIIGGQLARCNDKIYYDKRALCHGTFWRKLYVSKMNIDGDDPVMLVPRVWANPHSFNFDSIGSAMLALFEVLSLEGWLDIRDIIMDRMGPKHAIFVHIFVFICSLIGLNLFVGVVMANYSENKGTALLTVDQRRWMDLKGRIKLAQPLRLPPRPENSKFRSYMFDITQNHLFKKFSAILVLLNCALLYKPWSVNDKTTQILALISSLFTFLFLVEVIMKCIALKFAGYWQSHHNRFDLLVTIFGIIWIILNIVSMNKIELQEYSYTFGFTVIILRFFTIAGKHATLKMLMLTIIVSFFKSFFIILGMFLLMLVYAFAGVILFGCVKFGSELGRHVNFKTVPNAIVLLMRIVTGEDWNKIMHDCMVVPPRCTHGKSYWESDCGNSTASILYFCSFYVIITYIVLNLLVAIIMENFSLFYSNEEDALLNYTDIRHFQIIWNAIDTERKGIIPIPHVKFLLRLLRGRLEVDSEKLHKFMCCEIEKLYNGNDVTFRDVLNMLAYRSVDIRKSLQFEELLAREELESFIEEEVAKLTIRNWLNKCLRRIKAKDKTNFIKNLQKNNDLLFFREAQGIITNDLSKRTTDNVVNEDERETKNFNDRQQQIKKKLDRTATFPMASNEFNNSNYVTQADVNEISTESKGIQRPIQQQVQQNINLSVTNEGSYSWQPSHNYTATSQVDDQQKNQRTSTQQSQTANRIINTIPSESPPPYSEAIKVLFSSCTDGKGFGGARGGGGISGGSSNMKKGSRFKSNAMSFGAGALGGIAAYSLMRSMSHSYYSRPGYYNPGYGTGETCVNNEDMNGTRFGQFRCPLNGFPIEAKYCCGEYGKQYCCIRESNSAALRGASNFGWILLLIIT</sequence>
<dbReference type="InterPro" id="IPR028823">
    <property type="entry name" value="NALCN"/>
</dbReference>
<feature type="transmembrane region" description="Helical" evidence="6">
    <location>
        <begin position="1009"/>
        <end position="1030"/>
    </location>
</feature>
<feature type="domain" description="Ion transport" evidence="7">
    <location>
        <begin position="878"/>
        <end position="1150"/>
    </location>
</feature>
<dbReference type="GO" id="GO:0032230">
    <property type="term" value="P:positive regulation of synaptic transmission, GABAergic"/>
    <property type="evidence" value="ECO:0007669"/>
    <property type="project" value="TreeGrafter"/>
</dbReference>
<dbReference type="Gene3D" id="1.20.120.350">
    <property type="entry name" value="Voltage-gated potassium channels. Chain C"/>
    <property type="match status" value="4"/>
</dbReference>
<comment type="caution">
    <text evidence="9">The sequence shown here is derived from an EMBL/GenBank/DDBJ whole genome shotgun (WGS) entry which is preliminary data.</text>
</comment>
<dbReference type="PANTHER" id="PTHR46141">
    <property type="entry name" value="SODIUM LEAK CHANNEL NON-SELECTIVE PROTEIN"/>
    <property type="match status" value="1"/>
</dbReference>
<feature type="transmembrane region" description="Helical" evidence="6">
    <location>
        <begin position="1119"/>
        <end position="1144"/>
    </location>
</feature>
<dbReference type="FunFam" id="1.10.287.70:FF:000061">
    <property type="entry name" value="Sodium leak channel non-selective protein"/>
    <property type="match status" value="1"/>
</dbReference>
<accession>A0A815EW91</accession>
<feature type="transmembrane region" description="Helical" evidence="6">
    <location>
        <begin position="141"/>
        <end position="161"/>
    </location>
</feature>
<dbReference type="Gene3D" id="1.10.287.70">
    <property type="match status" value="4"/>
</dbReference>
<feature type="transmembrane region" description="Helical" evidence="6">
    <location>
        <begin position="1290"/>
        <end position="1308"/>
    </location>
</feature>
<evidence type="ECO:0000256" key="3">
    <source>
        <dbReference type="ARBA" id="ARBA00022989"/>
    </source>
</evidence>
<dbReference type="GO" id="GO:0005261">
    <property type="term" value="F:monoatomic cation channel activity"/>
    <property type="evidence" value="ECO:0007669"/>
    <property type="project" value="InterPro"/>
</dbReference>
<feature type="transmembrane region" description="Helical" evidence="6">
    <location>
        <begin position="872"/>
        <end position="894"/>
    </location>
</feature>
<dbReference type="InterPro" id="IPR027359">
    <property type="entry name" value="Volt_channel_dom_sf"/>
</dbReference>
<dbReference type="EMBL" id="CAJNOO010002999">
    <property type="protein sequence ID" value="CAF1311593.1"/>
    <property type="molecule type" value="Genomic_DNA"/>
</dbReference>
<dbReference type="PANTHER" id="PTHR46141:SF1">
    <property type="entry name" value="SODIUM LEAK CHANNEL NALCN"/>
    <property type="match status" value="1"/>
</dbReference>
<feature type="transmembrane region" description="Helical" evidence="6">
    <location>
        <begin position="325"/>
        <end position="349"/>
    </location>
</feature>
<dbReference type="Gene3D" id="1.10.238.10">
    <property type="entry name" value="EF-hand"/>
    <property type="match status" value="1"/>
</dbReference>
<feature type="transmembrane region" description="Helical" evidence="6">
    <location>
        <begin position="1265"/>
        <end position="1283"/>
    </location>
</feature>
<organism evidence="9 10">
    <name type="scientific">Rotaria sordida</name>
    <dbReference type="NCBI Taxonomy" id="392033"/>
    <lineage>
        <taxon>Eukaryota</taxon>
        <taxon>Metazoa</taxon>
        <taxon>Spiralia</taxon>
        <taxon>Gnathifera</taxon>
        <taxon>Rotifera</taxon>
        <taxon>Eurotatoria</taxon>
        <taxon>Bdelloidea</taxon>
        <taxon>Philodinida</taxon>
        <taxon>Philodinidae</taxon>
        <taxon>Rotaria</taxon>
    </lineage>
</organism>
<dbReference type="Proteomes" id="UP000663882">
    <property type="component" value="Unassembled WGS sequence"/>
</dbReference>
<evidence type="ECO:0000256" key="4">
    <source>
        <dbReference type="ARBA" id="ARBA00023136"/>
    </source>
</evidence>
<feature type="non-terminal residue" evidence="9">
    <location>
        <position position="1"/>
    </location>
</feature>
<evidence type="ECO:0000313" key="9">
    <source>
        <dbReference type="EMBL" id="CAF1311593.1"/>
    </source>
</evidence>
<feature type="domain" description="Ion transport" evidence="7">
    <location>
        <begin position="70"/>
        <end position="358"/>
    </location>
</feature>
<keyword evidence="4 6" id="KW-0472">Membrane</keyword>
<evidence type="ECO:0000256" key="1">
    <source>
        <dbReference type="ARBA" id="ARBA00004141"/>
    </source>
</evidence>
<evidence type="ECO:0000259" key="7">
    <source>
        <dbReference type="Pfam" id="PF00520"/>
    </source>
</evidence>